<evidence type="ECO:0000313" key="2">
    <source>
        <dbReference type="Proteomes" id="UP000823775"/>
    </source>
</evidence>
<organism evidence="1 2">
    <name type="scientific">Datura stramonium</name>
    <name type="common">Jimsonweed</name>
    <name type="synonym">Common thornapple</name>
    <dbReference type="NCBI Taxonomy" id="4076"/>
    <lineage>
        <taxon>Eukaryota</taxon>
        <taxon>Viridiplantae</taxon>
        <taxon>Streptophyta</taxon>
        <taxon>Embryophyta</taxon>
        <taxon>Tracheophyta</taxon>
        <taxon>Spermatophyta</taxon>
        <taxon>Magnoliopsida</taxon>
        <taxon>eudicotyledons</taxon>
        <taxon>Gunneridae</taxon>
        <taxon>Pentapetalae</taxon>
        <taxon>asterids</taxon>
        <taxon>lamiids</taxon>
        <taxon>Solanales</taxon>
        <taxon>Solanaceae</taxon>
        <taxon>Solanoideae</taxon>
        <taxon>Datureae</taxon>
        <taxon>Datura</taxon>
    </lineage>
</organism>
<accession>A0ABS8VCK9</accession>
<protein>
    <submittedName>
        <fullName evidence="1">Uncharacterized protein</fullName>
    </submittedName>
</protein>
<reference evidence="1 2" key="1">
    <citation type="journal article" date="2021" name="BMC Genomics">
        <title>Datura genome reveals duplications of psychoactive alkaloid biosynthetic genes and high mutation rate following tissue culture.</title>
        <authorList>
            <person name="Rajewski A."/>
            <person name="Carter-House D."/>
            <person name="Stajich J."/>
            <person name="Litt A."/>
        </authorList>
    </citation>
    <scope>NUCLEOTIDE SEQUENCE [LARGE SCALE GENOMIC DNA]</scope>
    <source>
        <strain evidence="1">AR-01</strain>
    </source>
</reference>
<gene>
    <name evidence="1" type="ORF">HAX54_032964</name>
</gene>
<dbReference type="EMBL" id="JACEIK010004206">
    <property type="protein sequence ID" value="MCD9644609.1"/>
    <property type="molecule type" value="Genomic_DNA"/>
</dbReference>
<keyword evidence="2" id="KW-1185">Reference proteome</keyword>
<dbReference type="Proteomes" id="UP000823775">
    <property type="component" value="Unassembled WGS sequence"/>
</dbReference>
<evidence type="ECO:0000313" key="1">
    <source>
        <dbReference type="EMBL" id="MCD9644609.1"/>
    </source>
</evidence>
<sequence length="122" mass="13869">MDACIRMLRDLVTHVVKGPGDGYMNMELSDGEAEKWRPGTLASRLPFYRDGGSHALRPPTSTYIFFIGLKLETLGNFPISIPRPSDSSPDNFISFSLIYVIKLHRKCKFFLDMSSRPMRNIL</sequence>
<name>A0ABS8VCK9_DATST</name>
<comment type="caution">
    <text evidence="1">The sequence shown here is derived from an EMBL/GenBank/DDBJ whole genome shotgun (WGS) entry which is preliminary data.</text>
</comment>
<proteinExistence type="predicted"/>